<dbReference type="EMBL" id="CAXAMN010001669">
    <property type="protein sequence ID" value="CAK8995685.1"/>
    <property type="molecule type" value="Genomic_DNA"/>
</dbReference>
<evidence type="ECO:0000313" key="1">
    <source>
        <dbReference type="EMBL" id="CAK8995685.1"/>
    </source>
</evidence>
<comment type="caution">
    <text evidence="1">The sequence shown here is derived from an EMBL/GenBank/DDBJ whole genome shotgun (WGS) entry which is preliminary data.</text>
</comment>
<organism evidence="1 2">
    <name type="scientific">Durusdinium trenchii</name>
    <dbReference type="NCBI Taxonomy" id="1381693"/>
    <lineage>
        <taxon>Eukaryota</taxon>
        <taxon>Sar</taxon>
        <taxon>Alveolata</taxon>
        <taxon>Dinophyceae</taxon>
        <taxon>Suessiales</taxon>
        <taxon>Symbiodiniaceae</taxon>
        <taxon>Durusdinium</taxon>
    </lineage>
</organism>
<dbReference type="Proteomes" id="UP001642484">
    <property type="component" value="Unassembled WGS sequence"/>
</dbReference>
<gene>
    <name evidence="1" type="ORF">CCMP2556_LOCUS4131</name>
</gene>
<proteinExistence type="predicted"/>
<reference evidence="1 2" key="1">
    <citation type="submission" date="2024-02" db="EMBL/GenBank/DDBJ databases">
        <authorList>
            <person name="Chen Y."/>
            <person name="Shah S."/>
            <person name="Dougan E. K."/>
            <person name="Thang M."/>
            <person name="Chan C."/>
        </authorList>
    </citation>
    <scope>NUCLEOTIDE SEQUENCE [LARGE SCALE GENOMIC DNA]</scope>
</reference>
<protein>
    <submittedName>
        <fullName evidence="1">Uncharacterized protein</fullName>
    </submittedName>
</protein>
<accession>A0ABP0HZL6</accession>
<keyword evidence="2" id="KW-1185">Reference proteome</keyword>
<sequence length="737" mass="81690">MSFPWKSFSAELLKWLHRLVEEEHSETGGAFVVDLLRRGALPLLFYARKAKNAIRSRGNDANEGCSATRDVVSALLCIRLLAQQLQSMVQSESESGAEAEETEGPSPKRMKATPSAPPVLPSASKLRQMDPELVDLALVLAHWVSTEWCSPRVEVVDYLPCCCDETSSFLLSTGCDHLKLKAVLDVVLFAPMPDGQEIGRQRLLHHGPWLSFSPVPGGWHTLYPAGAALHRWEEVTAAGLLLLAAARTFNETSEGYQSKDQRRPTRPALLVYGACDGLLASFLAHHAPEVQVDVLEPTDDNEESGTFTLLSKHFDLRLGAAGLLQGSRRLLRDSTAETGRHRDTEKAPGAVRTPGSMEGCGELTQEGLYDGIVVMKPFGAEEGRISSLRLDEVVPSLRQGGLLLVESERDQCRSVESLGDVVELNDLLQDGEDEEATDATVLCMVTPTRTQDPSLAFEEVICPEKWFELLLERGGVRGGAPDVLDAQTTQVVPAGTIGTEDLATLKRLADSARNAGLACEVRSPNSENWQVTFLQTNGFFEEHAPELLERFTALARSVALRQKWVTQAQADRFQARVIEWHQQEAPGPGIPDPRHYDMDSLVTVDVMCSAPGIDFLGGQLQTLEVEGLKEHRFQLYEILIFQAHKYHCVAPVVQGCRRALVLEFWDGPARRCPHRCTSFERFCPQEPQKRHSQQEKCEEQKKALGRLLPFRLAARKVSVSPSRRSMSLLWQCNEPTQ</sequence>
<evidence type="ECO:0000313" key="2">
    <source>
        <dbReference type="Proteomes" id="UP001642484"/>
    </source>
</evidence>
<name>A0ABP0HZL6_9DINO</name>